<dbReference type="Pfam" id="PF02798">
    <property type="entry name" value="GST_N"/>
    <property type="match status" value="1"/>
</dbReference>
<evidence type="ECO:0000256" key="1">
    <source>
        <dbReference type="ARBA" id="ARBA00004496"/>
    </source>
</evidence>
<feature type="domain" description="GST N-terminal" evidence="5">
    <location>
        <begin position="1"/>
        <end position="82"/>
    </location>
</feature>
<evidence type="ECO:0000256" key="2">
    <source>
        <dbReference type="ARBA" id="ARBA00022490"/>
    </source>
</evidence>
<evidence type="ECO:0000256" key="3">
    <source>
        <dbReference type="ARBA" id="ARBA00022679"/>
    </source>
</evidence>
<dbReference type="EMBL" id="BLXT01004186">
    <property type="protein sequence ID" value="GFO10541.1"/>
    <property type="molecule type" value="Genomic_DNA"/>
</dbReference>
<dbReference type="InterPro" id="IPR040079">
    <property type="entry name" value="Glutathione_S-Trfase"/>
</dbReference>
<name>A0AAV4AH88_9GAST</name>
<dbReference type="PANTHER" id="PTHR43917">
    <property type="match status" value="1"/>
</dbReference>
<keyword evidence="3" id="KW-0808">Transferase</keyword>
<dbReference type="GO" id="GO:0005737">
    <property type="term" value="C:cytoplasm"/>
    <property type="evidence" value="ECO:0007669"/>
    <property type="project" value="UniProtKB-SubCell"/>
</dbReference>
<dbReference type="GO" id="GO:0004364">
    <property type="term" value="F:glutathione transferase activity"/>
    <property type="evidence" value="ECO:0007669"/>
    <property type="project" value="TreeGrafter"/>
</dbReference>
<evidence type="ECO:0000256" key="4">
    <source>
        <dbReference type="RuleBase" id="RU003494"/>
    </source>
</evidence>
<dbReference type="InterPro" id="IPR004045">
    <property type="entry name" value="Glutathione_S-Trfase_N"/>
</dbReference>
<dbReference type="InterPro" id="IPR051369">
    <property type="entry name" value="GST_Theta"/>
</dbReference>
<dbReference type="PROSITE" id="PS50405">
    <property type="entry name" value="GST_CTER"/>
    <property type="match status" value="1"/>
</dbReference>
<sequence length="228" mass="26445">MPLRLYYDLLSQPSRTAYMLLKMNKISFEAKEVDLMKGEHKAESFKKENQFGLVPFLDDDGFKVIESVAILKYIIGKNKLPDHWYPSELKAQTRVEEYLRWYPSNTRSACVNLFLQLVMIPKFTGNPVDQEAVKGCRDKVTEMIADLESYFLRGKKFIAGDKISIADLLGVCELVQLYGCHEHELYEKSPVVKAWVENVKQETNPCFDEAMVKIHHIHKVFLTEYAQK</sequence>
<dbReference type="PANTHER" id="PTHR43917:SF8">
    <property type="entry name" value="GH16740P-RELATED"/>
    <property type="match status" value="1"/>
</dbReference>
<comment type="subcellular location">
    <subcellularLocation>
        <location evidence="1">Cytoplasm</location>
    </subcellularLocation>
</comment>
<keyword evidence="2" id="KW-0963">Cytoplasm</keyword>
<dbReference type="SUPFAM" id="SSF47616">
    <property type="entry name" value="GST C-terminal domain-like"/>
    <property type="match status" value="1"/>
</dbReference>
<dbReference type="SFLD" id="SFLDG00358">
    <property type="entry name" value="Main_(cytGST)"/>
    <property type="match status" value="1"/>
</dbReference>
<feature type="domain" description="GST C-terminal" evidence="6">
    <location>
        <begin position="88"/>
        <end position="221"/>
    </location>
</feature>
<dbReference type="InterPro" id="IPR036282">
    <property type="entry name" value="Glutathione-S-Trfase_C_sf"/>
</dbReference>
<dbReference type="AlphaFoldDB" id="A0AAV4AH88"/>
<comment type="similarity">
    <text evidence="4">Belongs to the GST superfamily.</text>
</comment>
<dbReference type="Gene3D" id="3.40.30.10">
    <property type="entry name" value="Glutaredoxin"/>
    <property type="match status" value="1"/>
</dbReference>
<evidence type="ECO:0000313" key="7">
    <source>
        <dbReference type="EMBL" id="GFO10541.1"/>
    </source>
</evidence>
<evidence type="ECO:0000313" key="8">
    <source>
        <dbReference type="Proteomes" id="UP000735302"/>
    </source>
</evidence>
<evidence type="ECO:0000259" key="5">
    <source>
        <dbReference type="PROSITE" id="PS50404"/>
    </source>
</evidence>
<evidence type="ECO:0000259" key="6">
    <source>
        <dbReference type="PROSITE" id="PS50405"/>
    </source>
</evidence>
<protein>
    <submittedName>
        <fullName evidence="7">Theta glutathione s-transferase</fullName>
    </submittedName>
</protein>
<accession>A0AAV4AH88</accession>
<gene>
    <name evidence="7" type="ORF">PoB_003704600</name>
</gene>
<dbReference type="FunFam" id="1.20.1050.10:FF:000039">
    <property type="entry name" value="Glutathione S-transferase theta-1"/>
    <property type="match status" value="1"/>
</dbReference>
<dbReference type="Pfam" id="PF00043">
    <property type="entry name" value="GST_C"/>
    <property type="match status" value="1"/>
</dbReference>
<dbReference type="Gene3D" id="1.20.1050.10">
    <property type="match status" value="1"/>
</dbReference>
<dbReference type="SUPFAM" id="SSF52833">
    <property type="entry name" value="Thioredoxin-like"/>
    <property type="match status" value="1"/>
</dbReference>
<proteinExistence type="inferred from homology"/>
<reference evidence="7 8" key="1">
    <citation type="journal article" date="2021" name="Elife">
        <title>Chloroplast acquisition without the gene transfer in kleptoplastic sea slugs, Plakobranchus ocellatus.</title>
        <authorList>
            <person name="Maeda T."/>
            <person name="Takahashi S."/>
            <person name="Yoshida T."/>
            <person name="Shimamura S."/>
            <person name="Takaki Y."/>
            <person name="Nagai Y."/>
            <person name="Toyoda A."/>
            <person name="Suzuki Y."/>
            <person name="Arimoto A."/>
            <person name="Ishii H."/>
            <person name="Satoh N."/>
            <person name="Nishiyama T."/>
            <person name="Hasebe M."/>
            <person name="Maruyama T."/>
            <person name="Minagawa J."/>
            <person name="Obokata J."/>
            <person name="Shigenobu S."/>
        </authorList>
    </citation>
    <scope>NUCLEOTIDE SEQUENCE [LARGE SCALE GENOMIC DNA]</scope>
</reference>
<comment type="caution">
    <text evidence="7">The sequence shown here is derived from an EMBL/GenBank/DDBJ whole genome shotgun (WGS) entry which is preliminary data.</text>
</comment>
<dbReference type="Proteomes" id="UP000735302">
    <property type="component" value="Unassembled WGS sequence"/>
</dbReference>
<dbReference type="InterPro" id="IPR004046">
    <property type="entry name" value="GST_C"/>
</dbReference>
<dbReference type="InterPro" id="IPR010987">
    <property type="entry name" value="Glutathione-S-Trfase_C-like"/>
</dbReference>
<dbReference type="SFLD" id="SFLDS00019">
    <property type="entry name" value="Glutathione_Transferase_(cytos"/>
    <property type="match status" value="1"/>
</dbReference>
<dbReference type="PROSITE" id="PS50404">
    <property type="entry name" value="GST_NTER"/>
    <property type="match status" value="1"/>
</dbReference>
<dbReference type="InterPro" id="IPR036249">
    <property type="entry name" value="Thioredoxin-like_sf"/>
</dbReference>
<organism evidence="7 8">
    <name type="scientific">Plakobranchus ocellatus</name>
    <dbReference type="NCBI Taxonomy" id="259542"/>
    <lineage>
        <taxon>Eukaryota</taxon>
        <taxon>Metazoa</taxon>
        <taxon>Spiralia</taxon>
        <taxon>Lophotrochozoa</taxon>
        <taxon>Mollusca</taxon>
        <taxon>Gastropoda</taxon>
        <taxon>Heterobranchia</taxon>
        <taxon>Euthyneura</taxon>
        <taxon>Panpulmonata</taxon>
        <taxon>Sacoglossa</taxon>
        <taxon>Placobranchoidea</taxon>
        <taxon>Plakobranchidae</taxon>
        <taxon>Plakobranchus</taxon>
    </lineage>
</organism>
<dbReference type="GO" id="GO:0006749">
    <property type="term" value="P:glutathione metabolic process"/>
    <property type="evidence" value="ECO:0007669"/>
    <property type="project" value="TreeGrafter"/>
</dbReference>
<keyword evidence="8" id="KW-1185">Reference proteome</keyword>